<dbReference type="AlphaFoldDB" id="A0A544TSI6"/>
<dbReference type="PANTHER" id="PTHR34390:SF1">
    <property type="entry name" value="SUCCINATE TRANSPORTER SUBUNIT YJJB-RELATED"/>
    <property type="match status" value="1"/>
</dbReference>
<reference evidence="10 11" key="1">
    <citation type="submission" date="2019-06" db="EMBL/GenBank/DDBJ databases">
        <title>Psychrobacillus vulpis sp. nov., a new species isolated from feces of a red fox that inhabits in The Tablas de Daimiel Natural Park, Albacete, Spain.</title>
        <authorList>
            <person name="Rodriguez M."/>
            <person name="Reina J.C."/>
            <person name="Bejar V."/>
            <person name="Llamas I."/>
        </authorList>
    </citation>
    <scope>NUCLEOTIDE SEQUENCE [LARGE SCALE GENOMIC DNA]</scope>
    <source>
        <strain evidence="10 11">Z8</strain>
    </source>
</reference>
<evidence type="ECO:0000256" key="7">
    <source>
        <dbReference type="ARBA" id="ARBA00034125"/>
    </source>
</evidence>
<gene>
    <name evidence="10" type="ORF">FG384_08185</name>
</gene>
<keyword evidence="4 8" id="KW-0812">Transmembrane</keyword>
<evidence type="ECO:0000256" key="3">
    <source>
        <dbReference type="ARBA" id="ARBA00022519"/>
    </source>
</evidence>
<evidence type="ECO:0000256" key="5">
    <source>
        <dbReference type="ARBA" id="ARBA00022989"/>
    </source>
</evidence>
<evidence type="ECO:0000256" key="2">
    <source>
        <dbReference type="ARBA" id="ARBA00022475"/>
    </source>
</evidence>
<dbReference type="GO" id="GO:0005886">
    <property type="term" value="C:plasma membrane"/>
    <property type="evidence" value="ECO:0007669"/>
    <property type="project" value="UniProtKB-SubCell"/>
</dbReference>
<evidence type="ECO:0000256" key="8">
    <source>
        <dbReference type="SAM" id="Phobius"/>
    </source>
</evidence>
<protein>
    <submittedName>
        <fullName evidence="10">Threonine/serine exporter</fullName>
    </submittedName>
</protein>
<keyword evidence="2" id="KW-1003">Cell membrane</keyword>
<keyword evidence="11" id="KW-1185">Reference proteome</keyword>
<comment type="subcellular location">
    <subcellularLocation>
        <location evidence="1">Cell membrane</location>
        <topology evidence="1">Multi-pass membrane protein</topology>
    </subcellularLocation>
</comment>
<sequence>MSYLFQGILSFAAAASFGILFNAPKKSLLSCGLVGMTGWLIYAVVDQLSNDPVEASFAGAFTIAFVAHIMARHYRMPVIIFSVAGIIPLVPGGSAYNAMRNIVEKDYNVAMEYGSLAFMISGSIAMGLVFAEIITQLYLKVMGRLKLKP</sequence>
<feature type="transmembrane region" description="Helical" evidence="8">
    <location>
        <begin position="116"/>
        <end position="139"/>
    </location>
</feature>
<feature type="transmembrane region" description="Helical" evidence="8">
    <location>
        <begin position="28"/>
        <end position="49"/>
    </location>
</feature>
<organism evidence="10 11">
    <name type="scientific">Psychrobacillus vulpis</name>
    <dbReference type="NCBI Taxonomy" id="2325572"/>
    <lineage>
        <taxon>Bacteria</taxon>
        <taxon>Bacillati</taxon>
        <taxon>Bacillota</taxon>
        <taxon>Bacilli</taxon>
        <taxon>Bacillales</taxon>
        <taxon>Bacillaceae</taxon>
        <taxon>Psychrobacillus</taxon>
    </lineage>
</organism>
<evidence type="ECO:0000256" key="1">
    <source>
        <dbReference type="ARBA" id="ARBA00004651"/>
    </source>
</evidence>
<evidence type="ECO:0000259" key="9">
    <source>
        <dbReference type="Pfam" id="PF12821"/>
    </source>
</evidence>
<dbReference type="OrthoDB" id="9810047at2"/>
<dbReference type="Pfam" id="PF12821">
    <property type="entry name" value="ThrE_2"/>
    <property type="match status" value="1"/>
</dbReference>
<name>A0A544TSI6_9BACI</name>
<evidence type="ECO:0000256" key="4">
    <source>
        <dbReference type="ARBA" id="ARBA00022692"/>
    </source>
</evidence>
<dbReference type="EMBL" id="VDGI01000006">
    <property type="protein sequence ID" value="TQR20407.1"/>
    <property type="molecule type" value="Genomic_DNA"/>
</dbReference>
<feature type="domain" description="Threonine/Serine exporter ThrE" evidence="9">
    <location>
        <begin position="6"/>
        <end position="134"/>
    </location>
</feature>
<feature type="transmembrane region" description="Helical" evidence="8">
    <location>
        <begin position="78"/>
        <end position="96"/>
    </location>
</feature>
<dbReference type="RefSeq" id="WP_142642103.1">
    <property type="nucleotide sequence ID" value="NZ_VDGI01000006.1"/>
</dbReference>
<proteinExistence type="inferred from homology"/>
<dbReference type="InterPro" id="IPR050539">
    <property type="entry name" value="ThrE_Dicarb/AminoAcid_Exp"/>
</dbReference>
<evidence type="ECO:0000313" key="10">
    <source>
        <dbReference type="EMBL" id="TQR20407.1"/>
    </source>
</evidence>
<keyword evidence="6 8" id="KW-0472">Membrane</keyword>
<dbReference type="InterPro" id="IPR024528">
    <property type="entry name" value="ThrE_2"/>
</dbReference>
<evidence type="ECO:0000313" key="11">
    <source>
        <dbReference type="Proteomes" id="UP000316626"/>
    </source>
</evidence>
<feature type="transmembrane region" description="Helical" evidence="8">
    <location>
        <begin position="6"/>
        <end position="23"/>
    </location>
</feature>
<comment type="caution">
    <text evidence="10">The sequence shown here is derived from an EMBL/GenBank/DDBJ whole genome shotgun (WGS) entry which is preliminary data.</text>
</comment>
<dbReference type="Proteomes" id="UP000316626">
    <property type="component" value="Unassembled WGS sequence"/>
</dbReference>
<dbReference type="PANTHER" id="PTHR34390">
    <property type="entry name" value="UPF0442 PROTEIN YJJB-RELATED"/>
    <property type="match status" value="1"/>
</dbReference>
<dbReference type="GO" id="GO:0015744">
    <property type="term" value="P:succinate transport"/>
    <property type="evidence" value="ECO:0007669"/>
    <property type="project" value="TreeGrafter"/>
</dbReference>
<feature type="transmembrane region" description="Helical" evidence="8">
    <location>
        <begin position="55"/>
        <end position="71"/>
    </location>
</feature>
<keyword evidence="3" id="KW-0997">Cell inner membrane</keyword>
<evidence type="ECO:0000256" key="6">
    <source>
        <dbReference type="ARBA" id="ARBA00023136"/>
    </source>
</evidence>
<accession>A0A544TSI6</accession>
<keyword evidence="5 8" id="KW-1133">Transmembrane helix</keyword>
<comment type="similarity">
    <text evidence="7">Belongs to the ThrE exporter (TC 2.A.79) family.</text>
</comment>